<dbReference type="InterPro" id="IPR051685">
    <property type="entry name" value="Ycf3/AcsC/BcsC/TPR_MFPF"/>
</dbReference>
<dbReference type="AlphaFoldDB" id="A0A557SWX0"/>
<reference evidence="4 5" key="1">
    <citation type="journal article" date="2019" name="Front. Microbiol.">
        <title>Ammonia Oxidation by the Arctic Terrestrial Thaumarchaeote Candidatus Nitrosocosmicus arcticus Is Stimulated by Increasing Temperatures.</title>
        <authorList>
            <person name="Alves R.J.E."/>
            <person name="Kerou M."/>
            <person name="Zappe A."/>
            <person name="Bittner R."/>
            <person name="Abby S.S."/>
            <person name="Schmidt H.A."/>
            <person name="Pfeifer K."/>
            <person name="Schleper C."/>
        </authorList>
    </citation>
    <scope>NUCLEOTIDE SEQUENCE [LARGE SCALE GENOMIC DNA]</scope>
    <source>
        <strain evidence="4 5">Kfb</strain>
    </source>
</reference>
<dbReference type="InterPro" id="IPR019734">
    <property type="entry name" value="TPR_rpt"/>
</dbReference>
<sequence>MSEGCGIVDQWYYMGLTLYRKKSYAKAIKYFDRSLELSSKKGFNSWYMKGNSFYHMNEFEEAIKCFDKSIS</sequence>
<evidence type="ECO:0000313" key="5">
    <source>
        <dbReference type="Proteomes" id="UP000315289"/>
    </source>
</evidence>
<dbReference type="SUPFAM" id="SSF48452">
    <property type="entry name" value="TPR-like"/>
    <property type="match status" value="1"/>
</dbReference>
<dbReference type="Gene3D" id="1.25.40.10">
    <property type="entry name" value="Tetratricopeptide repeat domain"/>
    <property type="match status" value="1"/>
</dbReference>
<dbReference type="PROSITE" id="PS50293">
    <property type="entry name" value="TPR_REGION"/>
    <property type="match status" value="1"/>
</dbReference>
<evidence type="ECO:0000256" key="2">
    <source>
        <dbReference type="ARBA" id="ARBA00022803"/>
    </source>
</evidence>
<protein>
    <submittedName>
        <fullName evidence="4">Uncharacterized protein</fullName>
    </submittedName>
</protein>
<dbReference type="RefSeq" id="WP_425305566.1">
    <property type="nucleotide sequence ID" value="NZ_ML675580.1"/>
</dbReference>
<organism evidence="4 5">
    <name type="scientific">Candidatus Nitrosocosmicus arcticus</name>
    <dbReference type="NCBI Taxonomy" id="2035267"/>
    <lineage>
        <taxon>Archaea</taxon>
        <taxon>Nitrososphaerota</taxon>
        <taxon>Nitrososphaeria</taxon>
        <taxon>Nitrososphaerales</taxon>
        <taxon>Nitrososphaeraceae</taxon>
        <taxon>Candidatus Nitrosocosmicus</taxon>
    </lineage>
</organism>
<dbReference type="InterPro" id="IPR011990">
    <property type="entry name" value="TPR-like_helical_dom_sf"/>
</dbReference>
<accession>A0A557SWX0</accession>
<keyword evidence="2 3" id="KW-0802">TPR repeat</keyword>
<feature type="repeat" description="TPR" evidence="3">
    <location>
        <begin position="8"/>
        <end position="41"/>
    </location>
</feature>
<name>A0A557SWX0_9ARCH</name>
<dbReference type="PANTHER" id="PTHR44943:SF8">
    <property type="entry name" value="TPR REPEAT-CONTAINING PROTEIN MJ0263"/>
    <property type="match status" value="1"/>
</dbReference>
<dbReference type="SMART" id="SM00028">
    <property type="entry name" value="TPR"/>
    <property type="match status" value="2"/>
</dbReference>
<dbReference type="Proteomes" id="UP000315289">
    <property type="component" value="Unassembled WGS sequence"/>
</dbReference>
<dbReference type="PANTHER" id="PTHR44943">
    <property type="entry name" value="CELLULOSE SYNTHASE OPERON PROTEIN C"/>
    <property type="match status" value="1"/>
</dbReference>
<evidence type="ECO:0000256" key="3">
    <source>
        <dbReference type="PROSITE-ProRule" id="PRU00339"/>
    </source>
</evidence>
<dbReference type="EMBL" id="VOAH01000004">
    <property type="protein sequence ID" value="TVP41100.1"/>
    <property type="molecule type" value="Genomic_DNA"/>
</dbReference>
<keyword evidence="1" id="KW-0677">Repeat</keyword>
<evidence type="ECO:0000313" key="4">
    <source>
        <dbReference type="EMBL" id="TVP41100.1"/>
    </source>
</evidence>
<gene>
    <name evidence="4" type="ORF">NARC_40060</name>
</gene>
<comment type="caution">
    <text evidence="4">The sequence shown here is derived from an EMBL/GenBank/DDBJ whole genome shotgun (WGS) entry which is preliminary data.</text>
</comment>
<keyword evidence="5" id="KW-1185">Reference proteome</keyword>
<evidence type="ECO:0000256" key="1">
    <source>
        <dbReference type="ARBA" id="ARBA00022737"/>
    </source>
</evidence>
<dbReference type="Pfam" id="PF00515">
    <property type="entry name" value="TPR_1"/>
    <property type="match status" value="2"/>
</dbReference>
<proteinExistence type="predicted"/>
<dbReference type="PROSITE" id="PS50005">
    <property type="entry name" value="TPR"/>
    <property type="match status" value="1"/>
</dbReference>